<proteinExistence type="predicted"/>
<evidence type="ECO:0000313" key="2">
    <source>
        <dbReference type="Proteomes" id="UP000309997"/>
    </source>
</evidence>
<gene>
    <name evidence="1" type="ORF">D5086_000295</name>
</gene>
<evidence type="ECO:0000313" key="1">
    <source>
        <dbReference type="EMBL" id="KAL3609275.1"/>
    </source>
</evidence>
<dbReference type="Proteomes" id="UP000309997">
    <property type="component" value="Unassembled WGS sequence"/>
</dbReference>
<comment type="caution">
    <text evidence="1">The sequence shown here is derived from an EMBL/GenBank/DDBJ whole genome shotgun (WGS) entry which is preliminary data.</text>
</comment>
<keyword evidence="2" id="KW-1185">Reference proteome</keyword>
<organism evidence="1 2">
    <name type="scientific">Populus alba</name>
    <name type="common">White poplar</name>
    <dbReference type="NCBI Taxonomy" id="43335"/>
    <lineage>
        <taxon>Eukaryota</taxon>
        <taxon>Viridiplantae</taxon>
        <taxon>Streptophyta</taxon>
        <taxon>Embryophyta</taxon>
        <taxon>Tracheophyta</taxon>
        <taxon>Spermatophyta</taxon>
        <taxon>Magnoliopsida</taxon>
        <taxon>eudicotyledons</taxon>
        <taxon>Gunneridae</taxon>
        <taxon>Pentapetalae</taxon>
        <taxon>rosids</taxon>
        <taxon>fabids</taxon>
        <taxon>Malpighiales</taxon>
        <taxon>Salicaceae</taxon>
        <taxon>Saliceae</taxon>
        <taxon>Populus</taxon>
    </lineage>
</organism>
<name>A0ACC4CVL6_POPAL</name>
<sequence length="166" mass="18319">MAASPDMEGQGHNLSQRSGDRRGALRWSWRIPAQWTSSTHLKPSINTINMETVMTIWKTPYGILGLVIGQAYGAWTVIGFGESPAFTQHHLRIRVYNGLSKTHHHRHWLYWIAGSEVPAMPIAVGAVTTATIIIAATAITITFNPCASVSIIVEMRTRMPMAMAIP</sequence>
<dbReference type="EMBL" id="RCHU02000001">
    <property type="protein sequence ID" value="KAL3609275.1"/>
    <property type="molecule type" value="Genomic_DNA"/>
</dbReference>
<protein>
    <submittedName>
        <fullName evidence="1">Uncharacterized protein</fullName>
    </submittedName>
</protein>
<reference evidence="1 2" key="1">
    <citation type="journal article" date="2024" name="Plant Biotechnol. J.">
        <title>Genome and CRISPR/Cas9 system of a widespread forest tree (Populus alba) in the world.</title>
        <authorList>
            <person name="Liu Y.J."/>
            <person name="Jiang P.F."/>
            <person name="Han X.M."/>
            <person name="Li X.Y."/>
            <person name="Wang H.M."/>
            <person name="Wang Y.J."/>
            <person name="Wang X.X."/>
            <person name="Zeng Q.Y."/>
        </authorList>
    </citation>
    <scope>NUCLEOTIDE SEQUENCE [LARGE SCALE GENOMIC DNA]</scope>
    <source>
        <strain evidence="2">cv. PAL-ZL1</strain>
    </source>
</reference>
<accession>A0ACC4CVL6</accession>